<sequence>MEQNEKNVKEINKKRVMIHELSQFYDEWKSLQDHHYDLSVAYQDKQEVYEKLLQQYRHEDELFRRQQAGILALELKDNEPCPVCGSTHHPHLATLESSVLSSRELEQLSNQVEAAKTQQQEAYQEVYQQNELVQQMKTRIEMLKKQLDIEDELSKEVFIRLLSDIVQVIDEQEKTYQKKYNDVIYLKKSNVA</sequence>
<evidence type="ECO:0008006" key="4">
    <source>
        <dbReference type="Google" id="ProtNLM"/>
    </source>
</evidence>
<evidence type="ECO:0000256" key="1">
    <source>
        <dbReference type="SAM" id="Coils"/>
    </source>
</evidence>
<protein>
    <recommendedName>
        <fullName evidence="4">Exonuclease SbcC</fullName>
    </recommendedName>
</protein>
<feature type="coiled-coil region" evidence="1">
    <location>
        <begin position="105"/>
        <end position="153"/>
    </location>
</feature>
<evidence type="ECO:0000313" key="2">
    <source>
        <dbReference type="EMBL" id="UTY39319.1"/>
    </source>
</evidence>
<organism evidence="2 3">
    <name type="scientific">Allocoprobacillus halotolerans</name>
    <dbReference type="NCBI Taxonomy" id="2944914"/>
    <lineage>
        <taxon>Bacteria</taxon>
        <taxon>Bacillati</taxon>
        <taxon>Bacillota</taxon>
        <taxon>Erysipelotrichia</taxon>
        <taxon>Erysipelotrichales</taxon>
        <taxon>Erysipelotrichaceae</taxon>
        <taxon>Allocoprobacillus</taxon>
    </lineage>
</organism>
<name>A0ABY5I1S4_9FIRM</name>
<keyword evidence="1" id="KW-0175">Coiled coil</keyword>
<proteinExistence type="predicted"/>
<reference evidence="2" key="1">
    <citation type="submission" date="2022-07" db="EMBL/GenBank/DDBJ databases">
        <title>Faecal culturing of patients with breast cancer.</title>
        <authorList>
            <person name="Teng N.M.Y."/>
            <person name="Kiu R."/>
            <person name="Evans R."/>
            <person name="Baker D.J."/>
            <person name="Zenner C."/>
            <person name="Robinson S.D."/>
            <person name="Hall L.J."/>
        </authorList>
    </citation>
    <scope>NUCLEOTIDE SEQUENCE</scope>
    <source>
        <strain evidence="2">LH1062</strain>
    </source>
</reference>
<gene>
    <name evidence="2" type="ORF">NMU03_00335</name>
</gene>
<dbReference type="RefSeq" id="WP_290140342.1">
    <property type="nucleotide sequence ID" value="NZ_CP101620.1"/>
</dbReference>
<keyword evidence="3" id="KW-1185">Reference proteome</keyword>
<accession>A0ABY5I1S4</accession>
<evidence type="ECO:0000313" key="3">
    <source>
        <dbReference type="Proteomes" id="UP001060112"/>
    </source>
</evidence>
<dbReference type="EMBL" id="CP101620">
    <property type="protein sequence ID" value="UTY39319.1"/>
    <property type="molecule type" value="Genomic_DNA"/>
</dbReference>
<dbReference type="Proteomes" id="UP001060112">
    <property type="component" value="Chromosome"/>
</dbReference>